<evidence type="ECO:0000313" key="4">
    <source>
        <dbReference type="Proteomes" id="UP000199501"/>
    </source>
</evidence>
<feature type="transmembrane region" description="Helical" evidence="1">
    <location>
        <begin position="92"/>
        <end position="112"/>
    </location>
</feature>
<dbReference type="OrthoDB" id="3534574at2"/>
<feature type="transmembrane region" description="Helical" evidence="1">
    <location>
        <begin position="118"/>
        <end position="137"/>
    </location>
</feature>
<keyword evidence="1" id="KW-0812">Transmembrane</keyword>
<keyword evidence="1" id="KW-0472">Membrane</keyword>
<dbReference type="Pfam" id="PF08044">
    <property type="entry name" value="DUF1707"/>
    <property type="match status" value="1"/>
</dbReference>
<gene>
    <name evidence="3" type="ORF">SAMN05216174_108171</name>
</gene>
<keyword evidence="1" id="KW-1133">Transmembrane helix</keyword>
<sequence length="156" mass="17377">MTEFPPSDLRIGDAEREDALRTLGEHMSAGRLDIDEYGERSAKVTTARTRGDLLALFGDLPDPRPRFAAPTPLVPDPARAVGWESRPVGQRLYAALVPVSAIVGLALFVFLLRGFWPILLLPVAVLVAGGALFGDDWRRDRREFERRRRRSRGSGR</sequence>
<dbReference type="RefSeq" id="WP_091452081.1">
    <property type="nucleotide sequence ID" value="NZ_FMZZ01000008.1"/>
</dbReference>
<dbReference type="EMBL" id="FMZZ01000008">
    <property type="protein sequence ID" value="SDD20255.1"/>
    <property type="molecule type" value="Genomic_DNA"/>
</dbReference>
<dbReference type="Proteomes" id="UP000199501">
    <property type="component" value="Unassembled WGS sequence"/>
</dbReference>
<feature type="domain" description="DUF1707" evidence="2">
    <location>
        <begin position="9"/>
        <end position="61"/>
    </location>
</feature>
<proteinExistence type="predicted"/>
<protein>
    <recommendedName>
        <fullName evidence="2">DUF1707 domain-containing protein</fullName>
    </recommendedName>
</protein>
<evidence type="ECO:0000256" key="1">
    <source>
        <dbReference type="SAM" id="Phobius"/>
    </source>
</evidence>
<evidence type="ECO:0000259" key="2">
    <source>
        <dbReference type="Pfam" id="PF08044"/>
    </source>
</evidence>
<accession>A0A1G6SVU5</accession>
<keyword evidence="4" id="KW-1185">Reference proteome</keyword>
<evidence type="ECO:0000313" key="3">
    <source>
        <dbReference type="EMBL" id="SDD20255.1"/>
    </source>
</evidence>
<dbReference type="InterPro" id="IPR012551">
    <property type="entry name" value="DUF1707_SHOCT-like"/>
</dbReference>
<organism evidence="3 4">
    <name type="scientific">Actinokineospora iranica</name>
    <dbReference type="NCBI Taxonomy" id="1271860"/>
    <lineage>
        <taxon>Bacteria</taxon>
        <taxon>Bacillati</taxon>
        <taxon>Actinomycetota</taxon>
        <taxon>Actinomycetes</taxon>
        <taxon>Pseudonocardiales</taxon>
        <taxon>Pseudonocardiaceae</taxon>
        <taxon>Actinokineospora</taxon>
    </lineage>
</organism>
<dbReference type="AlphaFoldDB" id="A0A1G6SVU5"/>
<reference evidence="4" key="1">
    <citation type="submission" date="2016-10" db="EMBL/GenBank/DDBJ databases">
        <authorList>
            <person name="Varghese N."/>
            <person name="Submissions S."/>
        </authorList>
    </citation>
    <scope>NUCLEOTIDE SEQUENCE [LARGE SCALE GENOMIC DNA]</scope>
    <source>
        <strain evidence="4">IBRC-M 10403</strain>
    </source>
</reference>
<dbReference type="STRING" id="1271860.SAMN05216174_108171"/>
<name>A0A1G6SVU5_9PSEU</name>